<keyword evidence="1" id="KW-0472">Membrane</keyword>
<gene>
    <name evidence="2" type="ORF">DFE_2312</name>
</gene>
<keyword evidence="1" id="KW-1133">Transmembrane helix</keyword>
<proteinExistence type="predicted"/>
<dbReference type="SUPFAM" id="SSF48695">
    <property type="entry name" value="Multiheme cytochromes"/>
    <property type="match status" value="1"/>
</dbReference>
<dbReference type="Proteomes" id="UP000269883">
    <property type="component" value="Chromosome"/>
</dbReference>
<name>A0A2Z6B0R7_9BACT</name>
<dbReference type="EMBL" id="AP017378">
    <property type="protein sequence ID" value="BBD09038.1"/>
    <property type="molecule type" value="Genomic_DNA"/>
</dbReference>
<organism evidence="2 3">
    <name type="scientific">Desulfovibrio ferrophilus</name>
    <dbReference type="NCBI Taxonomy" id="241368"/>
    <lineage>
        <taxon>Bacteria</taxon>
        <taxon>Pseudomonadati</taxon>
        <taxon>Thermodesulfobacteriota</taxon>
        <taxon>Desulfovibrionia</taxon>
        <taxon>Desulfovibrionales</taxon>
        <taxon>Desulfovibrionaceae</taxon>
        <taxon>Desulfovibrio</taxon>
    </lineage>
</organism>
<dbReference type="KEGG" id="dfl:DFE_2312"/>
<evidence type="ECO:0000256" key="1">
    <source>
        <dbReference type="SAM" id="Phobius"/>
    </source>
</evidence>
<reference evidence="2 3" key="1">
    <citation type="journal article" date="2018" name="Sci. Adv.">
        <title>Multi-heme cytochromes provide a pathway for survival in energy-limited environments.</title>
        <authorList>
            <person name="Deng X."/>
            <person name="Dohmae N."/>
            <person name="Nealson K.H."/>
            <person name="Hashimoto K."/>
            <person name="Okamoto A."/>
        </authorList>
    </citation>
    <scope>NUCLEOTIDE SEQUENCE [LARGE SCALE GENOMIC DNA]</scope>
    <source>
        <strain evidence="2 3">IS5</strain>
    </source>
</reference>
<dbReference type="RefSeq" id="WP_126379673.1">
    <property type="nucleotide sequence ID" value="NZ_AP017378.1"/>
</dbReference>
<accession>A0A2Z6B0R7</accession>
<evidence type="ECO:0000313" key="2">
    <source>
        <dbReference type="EMBL" id="BBD09038.1"/>
    </source>
</evidence>
<dbReference type="OrthoDB" id="9790557at2"/>
<keyword evidence="1" id="KW-0812">Transmembrane</keyword>
<dbReference type="NCBIfam" id="NF038038">
    <property type="entry name" value="cytoc_DsrJ"/>
    <property type="match status" value="1"/>
</dbReference>
<sequence length="129" mass="14765">MFDGGKIIAGIIVFVGLMTFPFWYNVGQAAYKTPELQLPPKDVATQCVESAEWMRAEHMQLLDNWRDWVVRDGNRVYTSKQSGAHFEMSLQKSCMKCHTSKEQFCDKCHTAAAVAPYCWDCHIAPKEEK</sequence>
<feature type="transmembrane region" description="Helical" evidence="1">
    <location>
        <begin position="7"/>
        <end position="24"/>
    </location>
</feature>
<dbReference type="AlphaFoldDB" id="A0A2Z6B0R7"/>
<keyword evidence="3" id="KW-1185">Reference proteome</keyword>
<evidence type="ECO:0000313" key="3">
    <source>
        <dbReference type="Proteomes" id="UP000269883"/>
    </source>
</evidence>
<dbReference type="InterPro" id="IPR036280">
    <property type="entry name" value="Multihaem_cyt_sf"/>
</dbReference>
<dbReference type="InterPro" id="IPR047668">
    <property type="entry name" value="DsrJ"/>
</dbReference>
<protein>
    <submittedName>
        <fullName evidence="2">Cytochrome c family protein</fullName>
    </submittedName>
</protein>